<dbReference type="EnsemblPlants" id="Kaladp0423s0012.1.v1.1">
    <property type="protein sequence ID" value="Kaladp0423s0012.1.v1.1"/>
    <property type="gene ID" value="Kaladp0423s0012.v1.1"/>
</dbReference>
<feature type="region of interest" description="Disordered" evidence="1">
    <location>
        <begin position="177"/>
        <end position="242"/>
    </location>
</feature>
<protein>
    <submittedName>
        <fullName evidence="2">Uncharacterized protein</fullName>
    </submittedName>
</protein>
<sequence>MMTARTLDLVDKFQDNSISILKGKFNDFPPLYQRVLSALIVEDESEEFDEGYGEIEYLEQLAMDRLTEVAYKKLLATRGSSSSKTGPTKISKQIALTFVKRTPVRCHNFEASGKSCFGDPPFRDVLAARPCVNVADLSYSVRSVFDRGKKKEVLLDDVGATTSFRAYTGFVSQLLGGAKGKRSERQPKSKPKQKSSQHPTSGFSGHTVHYNGSGPIEMLANRKRNTGPSYPDSGSVEAKKNAAKGQVDLSNLPLHDLESMEDLGDLDVWLNFDDDGLPEHDALDPLDLSGLEIPMDDLSDLNMML</sequence>
<dbReference type="PANTHER" id="PTHR31115">
    <property type="entry name" value="OS05G0107300 PROTEIN"/>
    <property type="match status" value="1"/>
</dbReference>
<name>A0A7N0VBJ7_KALFE</name>
<accession>A0A7N0VBJ7</accession>
<dbReference type="Gramene" id="Kaladp0423s0012.1.v1.1">
    <property type="protein sequence ID" value="Kaladp0423s0012.1.v1.1"/>
    <property type="gene ID" value="Kaladp0423s0012.v1.1"/>
</dbReference>
<keyword evidence="3" id="KW-1185">Reference proteome</keyword>
<organism evidence="2 3">
    <name type="scientific">Kalanchoe fedtschenkoi</name>
    <name type="common">Lavender scallops</name>
    <name type="synonym">South American air plant</name>
    <dbReference type="NCBI Taxonomy" id="63787"/>
    <lineage>
        <taxon>Eukaryota</taxon>
        <taxon>Viridiplantae</taxon>
        <taxon>Streptophyta</taxon>
        <taxon>Embryophyta</taxon>
        <taxon>Tracheophyta</taxon>
        <taxon>Spermatophyta</taxon>
        <taxon>Magnoliopsida</taxon>
        <taxon>eudicotyledons</taxon>
        <taxon>Gunneridae</taxon>
        <taxon>Pentapetalae</taxon>
        <taxon>Saxifragales</taxon>
        <taxon>Crassulaceae</taxon>
        <taxon>Kalanchoe</taxon>
    </lineage>
</organism>
<dbReference type="Proteomes" id="UP000594263">
    <property type="component" value="Unplaced"/>
</dbReference>
<dbReference type="AlphaFoldDB" id="A0A7N0VBJ7"/>
<proteinExistence type="predicted"/>
<reference evidence="2" key="1">
    <citation type="submission" date="2021-01" db="UniProtKB">
        <authorList>
            <consortium name="EnsemblPlants"/>
        </authorList>
    </citation>
    <scope>IDENTIFICATION</scope>
</reference>
<evidence type="ECO:0000256" key="1">
    <source>
        <dbReference type="SAM" id="MobiDB-lite"/>
    </source>
</evidence>
<dbReference type="PANTHER" id="PTHR31115:SF2">
    <property type="entry name" value="OS05G0107300 PROTEIN"/>
    <property type="match status" value="1"/>
</dbReference>
<evidence type="ECO:0000313" key="3">
    <source>
        <dbReference type="Proteomes" id="UP000594263"/>
    </source>
</evidence>
<evidence type="ECO:0000313" key="2">
    <source>
        <dbReference type="EnsemblPlants" id="Kaladp0423s0012.1.v1.1"/>
    </source>
</evidence>